<evidence type="ECO:0000256" key="2">
    <source>
        <dbReference type="ARBA" id="ARBA00004362"/>
    </source>
</evidence>
<dbReference type="PRINTS" id="PR00757">
    <property type="entry name" value="AMINEOXDASEF"/>
</dbReference>
<feature type="binding site" evidence="6">
    <location>
        <position position="367"/>
    </location>
    <ligand>
        <name>substrate</name>
    </ligand>
</feature>
<evidence type="ECO:0000259" key="8">
    <source>
        <dbReference type="Pfam" id="PF01593"/>
    </source>
</evidence>
<keyword evidence="7" id="KW-0274">FAD</keyword>
<comment type="catalytic activity">
    <reaction evidence="5">
        <text>a secondary aliphatic amine + O2 + H2O = a primary amine + an aldehyde + H2O2</text>
        <dbReference type="Rhea" id="RHEA:26414"/>
        <dbReference type="ChEBI" id="CHEBI:15377"/>
        <dbReference type="ChEBI" id="CHEBI:15379"/>
        <dbReference type="ChEBI" id="CHEBI:16240"/>
        <dbReference type="ChEBI" id="CHEBI:17478"/>
        <dbReference type="ChEBI" id="CHEBI:58855"/>
        <dbReference type="ChEBI" id="CHEBI:65296"/>
        <dbReference type="EC" id="1.4.3.4"/>
    </reaction>
</comment>
<feature type="binding site" evidence="6">
    <location>
        <position position="27"/>
    </location>
    <ligand>
        <name>FAD</name>
        <dbReference type="ChEBI" id="CHEBI:57692"/>
    </ligand>
</feature>
<evidence type="ECO:0000256" key="6">
    <source>
        <dbReference type="PIRSR" id="PIRSR601613-1"/>
    </source>
</evidence>
<evidence type="ECO:0000256" key="7">
    <source>
        <dbReference type="RuleBase" id="RU362067"/>
    </source>
</evidence>
<dbReference type="GeneID" id="110254114"/>
<reference evidence="9" key="1">
    <citation type="submission" date="2022-11" db="UniProtKB">
        <authorList>
            <consortium name="EnsemblMetazoa"/>
        </authorList>
    </citation>
    <scope>IDENTIFICATION</scope>
</reference>
<dbReference type="Gene3D" id="3.50.50.60">
    <property type="entry name" value="FAD/NAD(P)-binding domain"/>
    <property type="match status" value="1"/>
</dbReference>
<dbReference type="OMA" id="LWARVMH"/>
<dbReference type="EC" id="1.4.3.-" evidence="7"/>
<dbReference type="InterPro" id="IPR001613">
    <property type="entry name" value="Flavin_amine_oxidase"/>
</dbReference>
<dbReference type="PANTHER" id="PTHR43563:SF14">
    <property type="entry name" value="AMINE OXIDASE"/>
    <property type="match status" value="1"/>
</dbReference>
<feature type="binding site" evidence="6">
    <location>
        <position position="450"/>
    </location>
    <ligand>
        <name>FAD</name>
        <dbReference type="ChEBI" id="CHEBI:57692"/>
    </ligand>
</feature>
<dbReference type="InterPro" id="IPR050703">
    <property type="entry name" value="Flavin_MAO"/>
</dbReference>
<dbReference type="KEGG" id="epa:110254114"/>
<dbReference type="GO" id="GO:0005741">
    <property type="term" value="C:mitochondrial outer membrane"/>
    <property type="evidence" value="ECO:0007669"/>
    <property type="project" value="UniProtKB-SubCell"/>
</dbReference>
<dbReference type="GO" id="GO:0008131">
    <property type="term" value="F:primary methylamine oxidase activity"/>
    <property type="evidence" value="ECO:0007669"/>
    <property type="project" value="UniProtKB-ARBA"/>
</dbReference>
<feature type="domain" description="Amine oxidase" evidence="8">
    <location>
        <begin position="26"/>
        <end position="474"/>
    </location>
</feature>
<sequence length="481" mass="53515">MATASNHNGDLDEVSSVDVVIVGAGISGLCAAYSILKTEKYHSIVVLEAKDRVGGRLDSIKLKTTHGEDAWDVGGQWIGREQKDIVELLEELKIETYKQWYDGKKIIQLSDGKLKTYSGSYPSLSYLSLIDTYYLNCKIENLCNLVPLDDPNKCIYAEEWDGMTVESWVKQQAWTQGTVEMIEIAVGCIFGVTTAQMSLLFFLHYLQTCGGWENLVESGKEGGAQEFRVKGTAHNVTKVLAERIGWNKILLRQPVVSIRQTSESIVVCTKNGLRFVAKFAIIAIPPRLTGKIDFMPRLPYDKQHTIENMIPSHLTKFIVSYPSAFWRKNGMSGEIAHITGRYHCESDPIALTFDGTTSNGSPAIIGFITSYAASKWSNKSEEKKKDAIIKSLARYLGSDAENPLDCAVKDWSEEEWNGGCPVDVMVPGAFTNYGNCLKEPFQRIHWAGTETSDVHRGYISGGVHAGYRAAREVITRLQTNK</sequence>
<dbReference type="Proteomes" id="UP000887567">
    <property type="component" value="Unplaced"/>
</dbReference>
<dbReference type="EnsemblMetazoa" id="XM_021061072.2">
    <property type="protein sequence ID" value="XP_020916731.1"/>
    <property type="gene ID" value="LOC110254114"/>
</dbReference>
<organism evidence="9 10">
    <name type="scientific">Exaiptasia diaphana</name>
    <name type="common">Tropical sea anemone</name>
    <name type="synonym">Aiptasia pulchella</name>
    <dbReference type="NCBI Taxonomy" id="2652724"/>
    <lineage>
        <taxon>Eukaryota</taxon>
        <taxon>Metazoa</taxon>
        <taxon>Cnidaria</taxon>
        <taxon>Anthozoa</taxon>
        <taxon>Hexacorallia</taxon>
        <taxon>Actiniaria</taxon>
        <taxon>Aiptasiidae</taxon>
        <taxon>Exaiptasia</taxon>
    </lineage>
</organism>
<evidence type="ECO:0000313" key="9">
    <source>
        <dbReference type="EnsemblMetazoa" id="XP_020916731.1"/>
    </source>
</evidence>
<dbReference type="OrthoDB" id="7777654at2759"/>
<dbReference type="InterPro" id="IPR002937">
    <property type="entry name" value="Amino_oxidase"/>
</dbReference>
<dbReference type="GO" id="GO:0097621">
    <property type="term" value="F:monoamine oxidase activity"/>
    <property type="evidence" value="ECO:0007669"/>
    <property type="project" value="UniProtKB-EC"/>
</dbReference>
<dbReference type="Pfam" id="PF01593">
    <property type="entry name" value="Amino_oxidase"/>
    <property type="match status" value="1"/>
</dbReference>
<protein>
    <recommendedName>
        <fullName evidence="7">Amine oxidase</fullName>
        <ecNumber evidence="7">1.4.3.-</ecNumber>
    </recommendedName>
</protein>
<dbReference type="InterPro" id="IPR036188">
    <property type="entry name" value="FAD/NAD-bd_sf"/>
</dbReference>
<dbReference type="Gene3D" id="1.10.405.10">
    <property type="entry name" value="Guanine Nucleotide Dissociation Inhibitor, domain 1"/>
    <property type="match status" value="1"/>
</dbReference>
<evidence type="ECO:0000256" key="4">
    <source>
        <dbReference type="ARBA" id="ARBA00023002"/>
    </source>
</evidence>
<evidence type="ECO:0000256" key="3">
    <source>
        <dbReference type="ARBA" id="ARBA00005995"/>
    </source>
</evidence>
<comment type="cofactor">
    <cofactor evidence="1 7">
        <name>FAD</name>
        <dbReference type="ChEBI" id="CHEBI:57692"/>
    </cofactor>
</comment>
<comment type="similarity">
    <text evidence="3 7">Belongs to the flavin monoamine oxidase family.</text>
</comment>
<dbReference type="RefSeq" id="XP_020916731.1">
    <property type="nucleotide sequence ID" value="XM_021061072.2"/>
</dbReference>
<proteinExistence type="inferred from homology"/>
<dbReference type="SUPFAM" id="SSF51905">
    <property type="entry name" value="FAD/NAD(P)-binding domain"/>
    <property type="match status" value="1"/>
</dbReference>
<evidence type="ECO:0000313" key="10">
    <source>
        <dbReference type="Proteomes" id="UP000887567"/>
    </source>
</evidence>
<dbReference type="Gene3D" id="3.90.660.10">
    <property type="match status" value="1"/>
</dbReference>
<evidence type="ECO:0000256" key="5">
    <source>
        <dbReference type="ARBA" id="ARBA00048448"/>
    </source>
</evidence>
<dbReference type="AlphaFoldDB" id="A0A913Y8Z3"/>
<comment type="subcellular location">
    <subcellularLocation>
        <location evidence="2">Mitochondrion outer membrane</location>
        <topology evidence="2">Single-pass type IV membrane protein</topology>
        <orientation evidence="2">Cytoplasmic side</orientation>
    </subcellularLocation>
</comment>
<keyword evidence="4 7" id="KW-0560">Oxidoreductase</keyword>
<name>A0A913Y8Z3_EXADI</name>
<dbReference type="SUPFAM" id="SSF54373">
    <property type="entry name" value="FAD-linked reductases, C-terminal domain"/>
    <property type="match status" value="1"/>
</dbReference>
<accession>A0A913Y8Z3</accession>
<feature type="binding site" evidence="6">
    <location>
        <begin position="48"/>
        <end position="49"/>
    </location>
    <ligand>
        <name>FAD</name>
        <dbReference type="ChEBI" id="CHEBI:57692"/>
    </ligand>
</feature>
<keyword evidence="7" id="KW-0285">Flavoprotein</keyword>
<dbReference type="PANTHER" id="PTHR43563">
    <property type="entry name" value="AMINE OXIDASE"/>
    <property type="match status" value="1"/>
</dbReference>
<feature type="binding site" evidence="6">
    <location>
        <position position="255"/>
    </location>
    <ligand>
        <name>FAD</name>
        <dbReference type="ChEBI" id="CHEBI:57692"/>
    </ligand>
</feature>
<evidence type="ECO:0000256" key="1">
    <source>
        <dbReference type="ARBA" id="ARBA00001974"/>
    </source>
</evidence>
<keyword evidence="10" id="KW-1185">Reference proteome</keyword>